<dbReference type="EMBL" id="GL888243">
    <property type="protein sequence ID" value="EGI64097.1"/>
    <property type="molecule type" value="Genomic_DNA"/>
</dbReference>
<dbReference type="CDD" id="cd11726">
    <property type="entry name" value="ADDz_ATRX"/>
    <property type="match status" value="1"/>
</dbReference>
<dbReference type="GO" id="GO:0005634">
    <property type="term" value="C:nucleus"/>
    <property type="evidence" value="ECO:0007669"/>
    <property type="project" value="UniProtKB-SubCell"/>
</dbReference>
<keyword evidence="5" id="KW-0227">DNA damage</keyword>
<reference evidence="16" key="1">
    <citation type="submission" date="2011-02" db="EMBL/GenBank/DDBJ databases">
        <title>The genome of the leaf-cutting ant Acromyrmex echinatior suggests key adaptations to social evolution and fungus farming.</title>
        <authorList>
            <person name="Nygaard S."/>
            <person name="Zhang G."/>
        </authorList>
    </citation>
    <scope>NUCLEOTIDE SEQUENCE</scope>
</reference>
<feature type="region of interest" description="Disordered" evidence="14">
    <location>
        <begin position="366"/>
        <end position="400"/>
    </location>
</feature>
<comment type="subcellular location">
    <subcellularLocation>
        <location evidence="1">Nucleus</location>
    </subcellularLocation>
</comment>
<dbReference type="GO" id="GO:0008270">
    <property type="term" value="F:zinc ion binding"/>
    <property type="evidence" value="ECO:0007669"/>
    <property type="project" value="UniProtKB-KW"/>
</dbReference>
<keyword evidence="11" id="KW-0234">DNA repair</keyword>
<dbReference type="OrthoDB" id="6286493at2759"/>
<dbReference type="InterPro" id="IPR041430">
    <property type="entry name" value="ADD_ATRX"/>
</dbReference>
<evidence type="ECO:0000256" key="3">
    <source>
        <dbReference type="ARBA" id="ARBA00022723"/>
    </source>
</evidence>
<keyword evidence="17" id="KW-1185">Reference proteome</keyword>
<dbReference type="InterPro" id="IPR011011">
    <property type="entry name" value="Znf_FYVE_PHD"/>
</dbReference>
<organism evidence="17">
    <name type="scientific">Acromyrmex echinatior</name>
    <name type="common">Panamanian leafcutter ant</name>
    <name type="synonym">Acromyrmex octospinosus echinatior</name>
    <dbReference type="NCBI Taxonomy" id="103372"/>
    <lineage>
        <taxon>Eukaryota</taxon>
        <taxon>Metazoa</taxon>
        <taxon>Ecdysozoa</taxon>
        <taxon>Arthropoda</taxon>
        <taxon>Hexapoda</taxon>
        <taxon>Insecta</taxon>
        <taxon>Pterygota</taxon>
        <taxon>Neoptera</taxon>
        <taxon>Endopterygota</taxon>
        <taxon>Hymenoptera</taxon>
        <taxon>Apocrita</taxon>
        <taxon>Aculeata</taxon>
        <taxon>Formicoidea</taxon>
        <taxon>Formicidae</taxon>
        <taxon>Myrmicinae</taxon>
        <taxon>Acromyrmex</taxon>
    </lineage>
</organism>
<keyword evidence="7" id="KW-0378">Hydrolase</keyword>
<evidence type="ECO:0000256" key="4">
    <source>
        <dbReference type="ARBA" id="ARBA00022741"/>
    </source>
</evidence>
<feature type="domain" description="PHD-type" evidence="15">
    <location>
        <begin position="53"/>
        <end position="191"/>
    </location>
</feature>
<comment type="catalytic activity">
    <reaction evidence="13">
        <text>ATP + H2O = ADP + phosphate + H(+)</text>
        <dbReference type="Rhea" id="RHEA:13065"/>
        <dbReference type="ChEBI" id="CHEBI:15377"/>
        <dbReference type="ChEBI" id="CHEBI:15378"/>
        <dbReference type="ChEBI" id="CHEBI:30616"/>
        <dbReference type="ChEBI" id="CHEBI:43474"/>
        <dbReference type="ChEBI" id="CHEBI:456216"/>
        <dbReference type="EC" id="3.6.4.12"/>
    </reaction>
</comment>
<dbReference type="SUPFAM" id="SSF57903">
    <property type="entry name" value="FYVE/PHD zinc finger"/>
    <property type="match status" value="1"/>
</dbReference>
<evidence type="ECO:0000256" key="10">
    <source>
        <dbReference type="ARBA" id="ARBA00023125"/>
    </source>
</evidence>
<dbReference type="InterPro" id="IPR025766">
    <property type="entry name" value="ADD"/>
</dbReference>
<evidence type="ECO:0000256" key="12">
    <source>
        <dbReference type="ARBA" id="ARBA00023242"/>
    </source>
</evidence>
<dbReference type="Proteomes" id="UP000007755">
    <property type="component" value="Unassembled WGS sequence"/>
</dbReference>
<evidence type="ECO:0000256" key="13">
    <source>
        <dbReference type="ARBA" id="ARBA00047995"/>
    </source>
</evidence>
<accession>F4WPB6</accession>
<keyword evidence="3" id="KW-0479">Metal-binding</keyword>
<keyword evidence="6" id="KW-0863">Zinc-finger</keyword>
<dbReference type="GO" id="GO:0003678">
    <property type="term" value="F:DNA helicase activity"/>
    <property type="evidence" value="ECO:0007669"/>
    <property type="project" value="UniProtKB-EC"/>
</dbReference>
<sequence length="967" mass="110052">MDISSMLEVQVKEETDVKENVTPENDQASSVTSMALAPFSQEESNYHKLIFGNDIASVRFRRIHCTACDIHIGSAPAQAHNMFEHPVLRTLLCSSCRDFYGDGCFEQGDDATDMFCRWCANGGNLYCCSYCSNTFCYKCIRRNFSSLVRKKIEADEKWKCFVCHPSDLYNARAVCWALLQHVQTVKRILSQDKKMSAQEIEEKMNLDESTCCPRRSKRKRRRLESNSEEEDETYSPKVNGIPGHIKRKQLRRFRPMMQNGIVTKGAQFTNRMPIPIRPRPTAFLTGQSFNAESSKSVVGHKNSTVTPSESIVLSSPSVINSNTSLPSRFDPSALQQQSSPLYRTSFMNPSGSTAYIQTPIPVNRIILPQPQPQPQPQLTYQPQQASSYQSSQSLQSSPNTMVSIPNPVDSRPLFILPKPKDLGITLTPNIIELDSDSDDEPIVVEQQIDLTIDTEKDNTDIDKIVPVALTWEKSDDDVRDGVREEQPLKITCATIKKDVSFSEMMLPHNQELDKLLNDAKEKMYNFFDLNNTVENIEIKARQKIVHFYCNMRDTVFQLVHINDRIVRQYIEWRRSQKTEMETETLSPVNENSLESSQENVDIPLDMICVNDSDTESDYENQECQIIEPSDLVKDNNIIKDLLFCKKNVVHRGIGDSSVHLSVDKAIQVYDIVSRDYEKCIGYSMLTKTAYDPKTNDSVLDSPLTSDKNFGKYEEQFIYYLQHIEDNGIETEDSKGLIDLEETPLQELQTDLPFTSHLFQNIDLPVESTDQLKNYRQGINVDVSIVSTNQLKNSLSEENTESSAVSSSQLKNCQQEENIDLSVLSTDQLKNYQQEENNDLSMPAKQLENCQQKKNIDLLIVSVEQLKNCQQKKHLSNNTDSVTEDDKSDTLDKNDEEIVNNSNIKVQEINIEMNDKFQSTELPTIHIDTMNDNVIVSHNEANSNKNDIINIEVAASTENEEDCTIIDD</sequence>
<keyword evidence="4" id="KW-0547">Nucleotide-binding</keyword>
<evidence type="ECO:0000256" key="5">
    <source>
        <dbReference type="ARBA" id="ARBA00022763"/>
    </source>
</evidence>
<dbReference type="PANTHER" id="PTHR46357:SF1">
    <property type="entry name" value="TRANSCRIPTIONAL REGULATOR ATRX"/>
    <property type="match status" value="1"/>
</dbReference>
<keyword evidence="12" id="KW-0539">Nucleus</keyword>
<keyword evidence="9" id="KW-0067">ATP-binding</keyword>
<dbReference type="GO" id="GO:0006281">
    <property type="term" value="P:DNA repair"/>
    <property type="evidence" value="ECO:0007669"/>
    <property type="project" value="UniProtKB-KW"/>
</dbReference>
<evidence type="ECO:0000256" key="11">
    <source>
        <dbReference type="ARBA" id="ARBA00023204"/>
    </source>
</evidence>
<protein>
    <submittedName>
        <fullName evidence="16">Transcriptional regulator ATRX</fullName>
    </submittedName>
</protein>
<evidence type="ECO:0000256" key="2">
    <source>
        <dbReference type="ARBA" id="ARBA00007025"/>
    </source>
</evidence>
<dbReference type="STRING" id="103372.F4WPB6"/>
<evidence type="ECO:0000256" key="1">
    <source>
        <dbReference type="ARBA" id="ARBA00004123"/>
    </source>
</evidence>
<dbReference type="GO" id="GO:0005524">
    <property type="term" value="F:ATP binding"/>
    <property type="evidence" value="ECO:0007669"/>
    <property type="project" value="UniProtKB-KW"/>
</dbReference>
<dbReference type="GO" id="GO:0031490">
    <property type="term" value="F:chromatin DNA binding"/>
    <property type="evidence" value="ECO:0007669"/>
    <property type="project" value="TreeGrafter"/>
</dbReference>
<dbReference type="PANTHER" id="PTHR46357">
    <property type="entry name" value="TRANSCRIPTIONAL REGULATOR ATRX"/>
    <property type="match status" value="1"/>
</dbReference>
<dbReference type="GO" id="GO:0006338">
    <property type="term" value="P:chromatin remodeling"/>
    <property type="evidence" value="ECO:0007669"/>
    <property type="project" value="TreeGrafter"/>
</dbReference>
<proteinExistence type="inferred from homology"/>
<dbReference type="InterPro" id="IPR013083">
    <property type="entry name" value="Znf_RING/FYVE/PHD"/>
</dbReference>
<dbReference type="InParanoid" id="F4WPB6"/>
<dbReference type="Pfam" id="PF17981">
    <property type="entry name" value="ADD_ATRX"/>
    <property type="match status" value="1"/>
</dbReference>
<dbReference type="GO" id="GO:0010468">
    <property type="term" value="P:regulation of gene expression"/>
    <property type="evidence" value="ECO:0007669"/>
    <property type="project" value="UniProtKB-ARBA"/>
</dbReference>
<dbReference type="GO" id="GO:0005721">
    <property type="term" value="C:pericentric heterochromatin"/>
    <property type="evidence" value="ECO:0007669"/>
    <property type="project" value="TreeGrafter"/>
</dbReference>
<evidence type="ECO:0000256" key="9">
    <source>
        <dbReference type="ARBA" id="ARBA00022840"/>
    </source>
</evidence>
<comment type="similarity">
    <text evidence="2">Belongs to the SNF2/RAD54 helicase family.</text>
</comment>
<evidence type="ECO:0000256" key="6">
    <source>
        <dbReference type="ARBA" id="ARBA00022771"/>
    </source>
</evidence>
<dbReference type="InterPro" id="IPR052131">
    <property type="entry name" value="ATRX_domain-containing"/>
</dbReference>
<evidence type="ECO:0000256" key="7">
    <source>
        <dbReference type="ARBA" id="ARBA00022801"/>
    </source>
</evidence>
<dbReference type="PROSITE" id="PS51533">
    <property type="entry name" value="ADD"/>
    <property type="match status" value="1"/>
</dbReference>
<dbReference type="Gene3D" id="3.30.40.10">
    <property type="entry name" value="Zinc/RING finger domain, C3HC4 (zinc finger)"/>
    <property type="match status" value="1"/>
</dbReference>
<feature type="region of interest" description="Disordered" evidence="14">
    <location>
        <begin position="208"/>
        <end position="241"/>
    </location>
</feature>
<keyword evidence="10" id="KW-0238">DNA-binding</keyword>
<feature type="compositionally biased region" description="Low complexity" evidence="14">
    <location>
        <begin position="376"/>
        <end position="397"/>
    </location>
</feature>
<evidence type="ECO:0000313" key="16">
    <source>
        <dbReference type="EMBL" id="EGI64097.1"/>
    </source>
</evidence>
<dbReference type="eggNOG" id="KOG1015">
    <property type="taxonomic scope" value="Eukaryota"/>
</dbReference>
<dbReference type="AlphaFoldDB" id="F4WPB6"/>
<evidence type="ECO:0000259" key="15">
    <source>
        <dbReference type="PROSITE" id="PS51533"/>
    </source>
</evidence>
<gene>
    <name evidence="16" type="ORF">G5I_07679</name>
</gene>
<evidence type="ECO:0000313" key="17">
    <source>
        <dbReference type="Proteomes" id="UP000007755"/>
    </source>
</evidence>
<evidence type="ECO:0000256" key="8">
    <source>
        <dbReference type="ARBA" id="ARBA00022833"/>
    </source>
</evidence>
<keyword evidence="8" id="KW-0862">Zinc</keyword>
<dbReference type="GO" id="GO:0031297">
    <property type="term" value="P:replication fork processing"/>
    <property type="evidence" value="ECO:0007669"/>
    <property type="project" value="TreeGrafter"/>
</dbReference>
<dbReference type="GO" id="GO:0016787">
    <property type="term" value="F:hydrolase activity"/>
    <property type="evidence" value="ECO:0007669"/>
    <property type="project" value="UniProtKB-KW"/>
</dbReference>
<name>F4WPB6_ACREC</name>
<evidence type="ECO:0000256" key="14">
    <source>
        <dbReference type="SAM" id="MobiDB-lite"/>
    </source>
</evidence>